<proteinExistence type="predicted"/>
<name>A0A699V0N4_TANCI</name>
<protein>
    <submittedName>
        <fullName evidence="1">Uncharacterized protein</fullName>
    </submittedName>
</protein>
<gene>
    <name evidence="1" type="ORF">Tci_897733</name>
</gene>
<feature type="non-terminal residue" evidence="1">
    <location>
        <position position="1"/>
    </location>
</feature>
<accession>A0A699V0N4</accession>
<dbReference type="EMBL" id="BKCJ011363241">
    <property type="protein sequence ID" value="GFD25764.1"/>
    <property type="molecule type" value="Genomic_DNA"/>
</dbReference>
<reference evidence="1" key="1">
    <citation type="journal article" date="2019" name="Sci. Rep.">
        <title>Draft genome of Tanacetum cinerariifolium, the natural source of mosquito coil.</title>
        <authorList>
            <person name="Yamashiro T."/>
            <person name="Shiraishi A."/>
            <person name="Satake H."/>
            <person name="Nakayama K."/>
        </authorList>
    </citation>
    <scope>NUCLEOTIDE SEQUENCE</scope>
</reference>
<organism evidence="1">
    <name type="scientific">Tanacetum cinerariifolium</name>
    <name type="common">Dalmatian daisy</name>
    <name type="synonym">Chrysanthemum cinerariifolium</name>
    <dbReference type="NCBI Taxonomy" id="118510"/>
    <lineage>
        <taxon>Eukaryota</taxon>
        <taxon>Viridiplantae</taxon>
        <taxon>Streptophyta</taxon>
        <taxon>Embryophyta</taxon>
        <taxon>Tracheophyta</taxon>
        <taxon>Spermatophyta</taxon>
        <taxon>Magnoliopsida</taxon>
        <taxon>eudicotyledons</taxon>
        <taxon>Gunneridae</taxon>
        <taxon>Pentapetalae</taxon>
        <taxon>asterids</taxon>
        <taxon>campanulids</taxon>
        <taxon>Asterales</taxon>
        <taxon>Asteraceae</taxon>
        <taxon>Asteroideae</taxon>
        <taxon>Anthemideae</taxon>
        <taxon>Anthemidinae</taxon>
        <taxon>Tanacetum</taxon>
    </lineage>
</organism>
<dbReference type="AlphaFoldDB" id="A0A699V0N4"/>
<evidence type="ECO:0000313" key="1">
    <source>
        <dbReference type="EMBL" id="GFD25764.1"/>
    </source>
</evidence>
<sequence length="84" mass="8965">EEGQDAEDAEDELYRDVNINLAGRDMDVPASTIVASLTLTAPTLTPLTIPTISRVPQAPTPPTTAPSTLLQDLLNFGSLFGFDH</sequence>
<comment type="caution">
    <text evidence="1">The sequence shown here is derived from an EMBL/GenBank/DDBJ whole genome shotgun (WGS) entry which is preliminary data.</text>
</comment>